<dbReference type="EMBL" id="JAINZZ010000027">
    <property type="protein sequence ID" value="MBY8880104.1"/>
    <property type="molecule type" value="Genomic_DNA"/>
</dbReference>
<evidence type="ECO:0000313" key="6">
    <source>
        <dbReference type="Proteomes" id="UP000778578"/>
    </source>
</evidence>
<proteinExistence type="predicted"/>
<comment type="caution">
    <text evidence="5">The sequence shown here is derived from an EMBL/GenBank/DDBJ whole genome shotgun (WGS) entry which is preliminary data.</text>
</comment>
<dbReference type="InterPro" id="IPR001932">
    <property type="entry name" value="PPM-type_phosphatase-like_dom"/>
</dbReference>
<name>A0ABS7QAB9_9ACTN</name>
<dbReference type="PANTHER" id="PTHR43156">
    <property type="entry name" value="STAGE II SPORULATION PROTEIN E-RELATED"/>
    <property type="match status" value="1"/>
</dbReference>
<keyword evidence="6" id="KW-1185">Reference proteome</keyword>
<dbReference type="Gene3D" id="3.60.40.10">
    <property type="entry name" value="PPM-type phosphatase domain"/>
    <property type="match status" value="1"/>
</dbReference>
<dbReference type="SMART" id="SM00065">
    <property type="entry name" value="GAF"/>
    <property type="match status" value="1"/>
</dbReference>
<feature type="domain" description="PPM-type phosphatase" evidence="4">
    <location>
        <begin position="283"/>
        <end position="506"/>
    </location>
</feature>
<dbReference type="SUPFAM" id="SSF55781">
    <property type="entry name" value="GAF domain-like"/>
    <property type="match status" value="1"/>
</dbReference>
<feature type="domain" description="GAF" evidence="3">
    <location>
        <begin position="118"/>
        <end position="265"/>
    </location>
</feature>
<dbReference type="InterPro" id="IPR029016">
    <property type="entry name" value="GAF-like_dom_sf"/>
</dbReference>
<dbReference type="InterPro" id="IPR052016">
    <property type="entry name" value="Bact_Sigma-Reg"/>
</dbReference>
<evidence type="ECO:0000259" key="3">
    <source>
        <dbReference type="SMART" id="SM00065"/>
    </source>
</evidence>
<evidence type="ECO:0000259" key="4">
    <source>
        <dbReference type="SMART" id="SM00331"/>
    </source>
</evidence>
<dbReference type="Gene3D" id="3.30.450.40">
    <property type="match status" value="1"/>
</dbReference>
<sequence>MLLGDVPQDRPDALRSRAPWLATAHLGLADGPRPPAPSAPSTSGPSGPSGAEPWGDGVRGLLDGRSLEGRPVPGTDGSVTWWLLDDSDRQRAERELARERERTAFLAEASSRLLASLNVERCMDVTVLEAVRRLADAAVVIGPNPGRRLRLVSCVRGGSPAAATTTQSPDMVPGLSEALQGFPPVPSRWINPAAAPAWLVPEGFGPVGSMAVVPLPGQGVPAGALVLLRHEDGAAFDENEETLARLFAARAGAAVSSARLYTEQAAITDTLMRELLPPRLQQTRGVEFAGGYRPAGDQDRVGGDFYDVHPATADQRETLAVLGDVCGKGLEAAVLTGKIRNTLHALLPLTGDHQRLLTLLNRALLTSHHTRFATLVLAAVRREGDRARVRVTSAGHPAPLVVRADGVVERVETRGSLIGVLPDVTSTTANLMLGPGESLVLFSDGITEARGGPLGGAEFGEDRLRAQLAGCAGMPAEAIVEHVQMIAAQWVGAGRHDDMAVVVISMPHGAHLSMVGGTGPGRYTA</sequence>
<keyword evidence="1" id="KW-0378">Hydrolase</keyword>
<dbReference type="SMART" id="SM00331">
    <property type="entry name" value="PP2C_SIG"/>
    <property type="match status" value="1"/>
</dbReference>
<feature type="region of interest" description="Disordered" evidence="2">
    <location>
        <begin position="25"/>
        <end position="79"/>
    </location>
</feature>
<dbReference type="Proteomes" id="UP000778578">
    <property type="component" value="Unassembled WGS sequence"/>
</dbReference>
<reference evidence="5 6" key="1">
    <citation type="submission" date="2021-08" db="EMBL/GenBank/DDBJ databases">
        <title>WGS of actinomycetes from Thailand.</title>
        <authorList>
            <person name="Thawai C."/>
        </authorList>
    </citation>
    <scope>NUCLEOTIDE SEQUENCE [LARGE SCALE GENOMIC DNA]</scope>
    <source>
        <strain evidence="5 6">PLK6-54</strain>
    </source>
</reference>
<dbReference type="SUPFAM" id="SSF81606">
    <property type="entry name" value="PP2C-like"/>
    <property type="match status" value="1"/>
</dbReference>
<dbReference type="InterPro" id="IPR036457">
    <property type="entry name" value="PPM-type-like_dom_sf"/>
</dbReference>
<dbReference type="Pfam" id="PF07228">
    <property type="entry name" value="SpoIIE"/>
    <property type="match status" value="1"/>
</dbReference>
<protein>
    <submittedName>
        <fullName evidence="5">SpoIIE family protein phosphatase</fullName>
    </submittedName>
</protein>
<evidence type="ECO:0000256" key="2">
    <source>
        <dbReference type="SAM" id="MobiDB-lite"/>
    </source>
</evidence>
<accession>A0ABS7QAB9</accession>
<dbReference type="InterPro" id="IPR003018">
    <property type="entry name" value="GAF"/>
</dbReference>
<organism evidence="5 6">
    <name type="scientific">Actinacidiphila acidipaludis</name>
    <dbReference type="NCBI Taxonomy" id="2873382"/>
    <lineage>
        <taxon>Bacteria</taxon>
        <taxon>Bacillati</taxon>
        <taxon>Actinomycetota</taxon>
        <taxon>Actinomycetes</taxon>
        <taxon>Kitasatosporales</taxon>
        <taxon>Streptomycetaceae</taxon>
        <taxon>Actinacidiphila</taxon>
    </lineage>
</organism>
<evidence type="ECO:0000313" key="5">
    <source>
        <dbReference type="EMBL" id="MBY8880104.1"/>
    </source>
</evidence>
<feature type="compositionally biased region" description="Low complexity" evidence="2">
    <location>
        <begin position="39"/>
        <end position="55"/>
    </location>
</feature>
<gene>
    <name evidence="5" type="ORF">K7862_21070</name>
</gene>
<dbReference type="PANTHER" id="PTHR43156:SF2">
    <property type="entry name" value="STAGE II SPORULATION PROTEIN E"/>
    <property type="match status" value="1"/>
</dbReference>
<evidence type="ECO:0000256" key="1">
    <source>
        <dbReference type="ARBA" id="ARBA00022801"/>
    </source>
</evidence>